<evidence type="ECO:0008006" key="4">
    <source>
        <dbReference type="Google" id="ProtNLM"/>
    </source>
</evidence>
<evidence type="ECO:0000313" key="2">
    <source>
        <dbReference type="EMBL" id="MDF8335530.1"/>
    </source>
</evidence>
<organism evidence="2 3">
    <name type="scientific">Novosphingobium cyanobacteriorum</name>
    <dbReference type="NCBI Taxonomy" id="3024215"/>
    <lineage>
        <taxon>Bacteria</taxon>
        <taxon>Pseudomonadati</taxon>
        <taxon>Pseudomonadota</taxon>
        <taxon>Alphaproteobacteria</taxon>
        <taxon>Sphingomonadales</taxon>
        <taxon>Sphingomonadaceae</taxon>
        <taxon>Novosphingobium</taxon>
    </lineage>
</organism>
<accession>A0ABT6CNP7</accession>
<evidence type="ECO:0000313" key="3">
    <source>
        <dbReference type="Proteomes" id="UP001222770"/>
    </source>
</evidence>
<protein>
    <recommendedName>
        <fullName evidence="4">Transposase</fullName>
    </recommendedName>
</protein>
<comment type="caution">
    <text evidence="2">The sequence shown here is derived from an EMBL/GenBank/DDBJ whole genome shotgun (WGS) entry which is preliminary data.</text>
</comment>
<dbReference type="RefSeq" id="WP_277280493.1">
    <property type="nucleotide sequence ID" value="NZ_JAROCY010000030.1"/>
</dbReference>
<dbReference type="EMBL" id="JAROCY010000030">
    <property type="protein sequence ID" value="MDF8335530.1"/>
    <property type="molecule type" value="Genomic_DNA"/>
</dbReference>
<name>A0ABT6CNP7_9SPHN</name>
<keyword evidence="3" id="KW-1185">Reference proteome</keyword>
<gene>
    <name evidence="2" type="ORF">POM99_20175</name>
</gene>
<feature type="region of interest" description="Disordered" evidence="1">
    <location>
        <begin position="25"/>
        <end position="59"/>
    </location>
</feature>
<sequence length="76" mass="8183">MNDHLKKCGSPNVASQHAKIERLAEYPSPTHDAVAPESARLDHKRNAPASNGKIRGTTQIPVLYGGGMVDHSPDKI</sequence>
<dbReference type="Proteomes" id="UP001222770">
    <property type="component" value="Unassembled WGS sequence"/>
</dbReference>
<reference evidence="2 3" key="1">
    <citation type="submission" date="2023-03" db="EMBL/GenBank/DDBJ databases">
        <title>Novosphingobium cyanobacteriorum sp. nov., isolated from a eutrophic reservoir during the Microcystis bloom period.</title>
        <authorList>
            <person name="Kang M."/>
            <person name="Le V."/>
            <person name="Ko S.-R."/>
            <person name="Lee S.-A."/>
            <person name="Ahn C.-Y."/>
        </authorList>
    </citation>
    <scope>NUCLEOTIDE SEQUENCE [LARGE SCALE GENOMIC DNA]</scope>
    <source>
        <strain evidence="2 3">HBC54</strain>
    </source>
</reference>
<proteinExistence type="predicted"/>
<evidence type="ECO:0000256" key="1">
    <source>
        <dbReference type="SAM" id="MobiDB-lite"/>
    </source>
</evidence>